<evidence type="ECO:0000256" key="1">
    <source>
        <dbReference type="SAM" id="MobiDB-lite"/>
    </source>
</evidence>
<keyword evidence="3" id="KW-1185">Reference proteome</keyword>
<reference evidence="2 3" key="1">
    <citation type="submission" date="2017-06" db="EMBL/GenBank/DDBJ databases">
        <title>Comparative genomic analysis of Ambrosia Fusariam Clade fungi.</title>
        <authorList>
            <person name="Stajich J.E."/>
            <person name="Carrillo J."/>
            <person name="Kijimoto T."/>
            <person name="Eskalen A."/>
            <person name="O'Donnell K."/>
            <person name="Kasson M."/>
        </authorList>
    </citation>
    <scope>NUCLEOTIDE SEQUENCE [LARGE SCALE GENOMIC DNA]</scope>
    <source>
        <strain evidence="2 3">NRRL62584</strain>
    </source>
</reference>
<gene>
    <name evidence="2" type="ORF">CEP54_015905</name>
</gene>
<feature type="compositionally biased region" description="Basic and acidic residues" evidence="1">
    <location>
        <begin position="216"/>
        <end position="225"/>
    </location>
</feature>
<sequence>RRLTLRHLYVYRTSGAFESHQDFAKHLKGYGIVLKVEVLDRWYREGRTYDLFARLWGEGALLATDMTKTEAEKFPANDKDRKPLLEQQRRRGIKKCSEACRPTAVALYEHLGDAPVFDKFISVNITTRQTTRKRRTSQTLSRQDGRPFHIDKTLVRFSPQMEHVSSPAMAEVRDVTGWGATDANVSTTDDTGGNGRLRSDVENPRQLSPSPTAASEPREDIDMTTKDTNPGTVWQGLTPGQLPSLSPSCVSETFDVRGAYNNSIDYDCDAGSRVAQPVPGGPACAQIPNPGIQGATGSETGLQQVLGPAARSPGSWPLDGDGDVAGQQVAQALLQMRHPGDGFSQSSGIFDIEIDALPPLDLFDIPSYTSNT</sequence>
<feature type="region of interest" description="Disordered" evidence="1">
    <location>
        <begin position="180"/>
        <end position="233"/>
    </location>
</feature>
<organism evidence="2 3">
    <name type="scientific">Fusarium duplospermum</name>
    <dbReference type="NCBI Taxonomy" id="1325734"/>
    <lineage>
        <taxon>Eukaryota</taxon>
        <taxon>Fungi</taxon>
        <taxon>Dikarya</taxon>
        <taxon>Ascomycota</taxon>
        <taxon>Pezizomycotina</taxon>
        <taxon>Sordariomycetes</taxon>
        <taxon>Hypocreomycetidae</taxon>
        <taxon>Hypocreales</taxon>
        <taxon>Nectriaceae</taxon>
        <taxon>Fusarium</taxon>
        <taxon>Fusarium solani species complex</taxon>
    </lineage>
</organism>
<accession>A0A428NK39</accession>
<dbReference type="EMBL" id="NKCI01000438">
    <property type="protein sequence ID" value="RSL41167.1"/>
    <property type="molecule type" value="Genomic_DNA"/>
</dbReference>
<name>A0A428NK39_9HYPO</name>
<evidence type="ECO:0000313" key="2">
    <source>
        <dbReference type="EMBL" id="RSL41167.1"/>
    </source>
</evidence>
<dbReference type="OrthoDB" id="10368217at2759"/>
<dbReference type="AlphaFoldDB" id="A0A428NK39"/>
<protein>
    <submittedName>
        <fullName evidence="2">Uncharacterized protein</fullName>
    </submittedName>
</protein>
<feature type="non-terminal residue" evidence="2">
    <location>
        <position position="1"/>
    </location>
</feature>
<proteinExistence type="predicted"/>
<evidence type="ECO:0000313" key="3">
    <source>
        <dbReference type="Proteomes" id="UP000288168"/>
    </source>
</evidence>
<dbReference type="Proteomes" id="UP000288168">
    <property type="component" value="Unassembled WGS sequence"/>
</dbReference>
<comment type="caution">
    <text evidence="2">The sequence shown here is derived from an EMBL/GenBank/DDBJ whole genome shotgun (WGS) entry which is preliminary data.</text>
</comment>